<feature type="chain" id="PRO_5006916171" evidence="1">
    <location>
        <begin position="24"/>
        <end position="129"/>
    </location>
</feature>
<feature type="signal peptide" evidence="1">
    <location>
        <begin position="1"/>
        <end position="23"/>
    </location>
</feature>
<organism evidence="2 3">
    <name type="scientific">Legionella oakridgensis</name>
    <dbReference type="NCBI Taxonomy" id="29423"/>
    <lineage>
        <taxon>Bacteria</taxon>
        <taxon>Pseudomonadati</taxon>
        <taxon>Pseudomonadota</taxon>
        <taxon>Gammaproteobacteria</taxon>
        <taxon>Legionellales</taxon>
        <taxon>Legionellaceae</taxon>
        <taxon>Legionella</taxon>
    </lineage>
</organism>
<dbReference type="Proteomes" id="UP000054858">
    <property type="component" value="Unassembled WGS sequence"/>
</dbReference>
<dbReference type="PATRIC" id="fig|29423.5.peg.836"/>
<comment type="caution">
    <text evidence="2">The sequence shown here is derived from an EMBL/GenBank/DDBJ whole genome shotgun (WGS) entry which is preliminary data.</text>
</comment>
<proteinExistence type="predicted"/>
<dbReference type="RefSeq" id="WP_025385502.1">
    <property type="nucleotide sequence ID" value="NZ_LCUA01000015.1"/>
</dbReference>
<dbReference type="AlphaFoldDB" id="A0A0W0X5L3"/>
<gene>
    <name evidence="2" type="ORF">Loak_0801</name>
</gene>
<sequence length="129" mass="13918">MIRKMSTMMLCMAMLFIANTSFATTVHPLVQGVSVDYDLPPQNPQIFSNVFFWTVKASCTIITEMPESAIVIKALSKTGSVNDMHLSAGQTVSIAVRNGDKFTISAASGAKVELTNQGEKNIVARCTTV</sequence>
<reference evidence="2 3" key="1">
    <citation type="submission" date="2015-11" db="EMBL/GenBank/DDBJ databases">
        <title>Genomic analysis of 38 Legionella species identifies large and diverse effector repertoires.</title>
        <authorList>
            <person name="Burstein D."/>
            <person name="Amaro F."/>
            <person name="Zusman T."/>
            <person name="Lifshitz Z."/>
            <person name="Cohen O."/>
            <person name="Gilbert J.A."/>
            <person name="Pupko T."/>
            <person name="Shuman H.A."/>
            <person name="Segal G."/>
        </authorList>
    </citation>
    <scope>NUCLEOTIDE SEQUENCE [LARGE SCALE GENOMIC DNA]</scope>
    <source>
        <strain evidence="2 3">Oak Ridge-10</strain>
    </source>
</reference>
<evidence type="ECO:0000313" key="3">
    <source>
        <dbReference type="Proteomes" id="UP000054858"/>
    </source>
</evidence>
<evidence type="ECO:0000256" key="1">
    <source>
        <dbReference type="SAM" id="SignalP"/>
    </source>
</evidence>
<name>A0A0W0X5L3_9GAMM</name>
<evidence type="ECO:0000313" key="2">
    <source>
        <dbReference type="EMBL" id="KTD39785.1"/>
    </source>
</evidence>
<dbReference type="EMBL" id="LNYP01000012">
    <property type="protein sequence ID" value="KTD39785.1"/>
    <property type="molecule type" value="Genomic_DNA"/>
</dbReference>
<accession>A0A0W0X5L3</accession>
<protein>
    <submittedName>
        <fullName evidence="2">Uncharacterized protein</fullName>
    </submittedName>
</protein>
<keyword evidence="1" id="KW-0732">Signal</keyword>